<evidence type="ECO:0000259" key="7">
    <source>
        <dbReference type="Pfam" id="PF03328"/>
    </source>
</evidence>
<dbReference type="Gene3D" id="3.20.20.60">
    <property type="entry name" value="Phosphoenolpyruvate-binding domains"/>
    <property type="match status" value="1"/>
</dbReference>
<dbReference type="GO" id="GO:0016829">
    <property type="term" value="F:lyase activity"/>
    <property type="evidence" value="ECO:0007669"/>
    <property type="project" value="UniProtKB-KW"/>
</dbReference>
<dbReference type="PANTHER" id="PTHR32308">
    <property type="entry name" value="LYASE BETA SUBUNIT, PUTATIVE (AFU_ORTHOLOGUE AFUA_4G13030)-RELATED"/>
    <property type="match status" value="1"/>
</dbReference>
<gene>
    <name evidence="8" type="ORF">EWE75_22085</name>
</gene>
<dbReference type="SUPFAM" id="SSF51621">
    <property type="entry name" value="Phosphoenolpyruvate/pyruvate domain"/>
    <property type="match status" value="1"/>
</dbReference>
<accession>A0A4Q6XL57</accession>
<keyword evidence="9" id="KW-1185">Reference proteome</keyword>
<dbReference type="Proteomes" id="UP000292085">
    <property type="component" value="Unassembled WGS sequence"/>
</dbReference>
<feature type="domain" description="HpcH/HpaI aldolase/citrate lyase" evidence="7">
    <location>
        <begin position="10"/>
        <end position="230"/>
    </location>
</feature>
<dbReference type="GO" id="GO:0000287">
    <property type="term" value="F:magnesium ion binding"/>
    <property type="evidence" value="ECO:0007669"/>
    <property type="project" value="TreeGrafter"/>
</dbReference>
<dbReference type="InterPro" id="IPR040442">
    <property type="entry name" value="Pyrv_kinase-like_dom_sf"/>
</dbReference>
<evidence type="ECO:0000256" key="3">
    <source>
        <dbReference type="ARBA" id="ARBA00022723"/>
    </source>
</evidence>
<dbReference type="PANTHER" id="PTHR32308:SF0">
    <property type="entry name" value="HPCH_HPAI ALDOLASE_CITRATE LYASE DOMAIN-CONTAINING PROTEIN"/>
    <property type="match status" value="1"/>
</dbReference>
<comment type="caution">
    <text evidence="8">The sequence shown here is derived from an EMBL/GenBank/DDBJ whole genome shotgun (WGS) entry which is preliminary data.</text>
</comment>
<evidence type="ECO:0000256" key="6">
    <source>
        <dbReference type="PIRSR" id="PIRSR015582-2"/>
    </source>
</evidence>
<dbReference type="PIRSF" id="PIRSF015582">
    <property type="entry name" value="Cit_lyase_B"/>
    <property type="match status" value="1"/>
</dbReference>
<dbReference type="InterPro" id="IPR015813">
    <property type="entry name" value="Pyrv/PenolPyrv_kinase-like_dom"/>
</dbReference>
<keyword evidence="3 6" id="KW-0479">Metal-binding</keyword>
<evidence type="ECO:0000313" key="8">
    <source>
        <dbReference type="EMBL" id="RZF60621.1"/>
    </source>
</evidence>
<evidence type="ECO:0000256" key="2">
    <source>
        <dbReference type="ARBA" id="ARBA00005568"/>
    </source>
</evidence>
<feature type="binding site" evidence="6">
    <location>
        <position position="160"/>
    </location>
    <ligand>
        <name>Mg(2+)</name>
        <dbReference type="ChEBI" id="CHEBI:18420"/>
    </ligand>
</feature>
<evidence type="ECO:0000313" key="9">
    <source>
        <dbReference type="Proteomes" id="UP000292085"/>
    </source>
</evidence>
<keyword evidence="8" id="KW-0456">Lyase</keyword>
<evidence type="ECO:0000256" key="1">
    <source>
        <dbReference type="ARBA" id="ARBA00001946"/>
    </source>
</evidence>
<proteinExistence type="inferred from homology"/>
<feature type="binding site" evidence="5">
    <location>
        <position position="133"/>
    </location>
    <ligand>
        <name>substrate</name>
    </ligand>
</feature>
<dbReference type="InterPro" id="IPR011206">
    <property type="entry name" value="Citrate_lyase_beta/mcl1/mcl2"/>
</dbReference>
<comment type="similarity">
    <text evidence="2">Belongs to the HpcH/HpaI aldolase family.</text>
</comment>
<dbReference type="GO" id="GO:0006107">
    <property type="term" value="P:oxaloacetate metabolic process"/>
    <property type="evidence" value="ECO:0007669"/>
    <property type="project" value="TreeGrafter"/>
</dbReference>
<dbReference type="OrthoDB" id="9800547at2"/>
<evidence type="ECO:0000256" key="5">
    <source>
        <dbReference type="PIRSR" id="PIRSR015582-1"/>
    </source>
</evidence>
<protein>
    <submittedName>
        <fullName evidence="8">CoA ester lyase</fullName>
    </submittedName>
</protein>
<evidence type="ECO:0000256" key="4">
    <source>
        <dbReference type="ARBA" id="ARBA00022842"/>
    </source>
</evidence>
<comment type="cofactor">
    <cofactor evidence="1">
        <name>Mg(2+)</name>
        <dbReference type="ChEBI" id="CHEBI:18420"/>
    </cofactor>
</comment>
<name>A0A4Q6XL57_9SPHN</name>
<keyword evidence="4 6" id="KW-0460">Magnesium</keyword>
<dbReference type="RefSeq" id="WP_130160243.1">
    <property type="nucleotide sequence ID" value="NZ_SGIS01000059.1"/>
</dbReference>
<dbReference type="AlphaFoldDB" id="A0A4Q6XL57"/>
<feature type="binding site" evidence="5">
    <location>
        <position position="70"/>
    </location>
    <ligand>
        <name>substrate</name>
    </ligand>
</feature>
<sequence>MIELVLTRPRSFMFVPGNKPRFLEKALGCSANVVLFDLEDGVLPAEKPGARKMVREVLGAPSGGPRRYVRVNDRTTPWLQDDLEAIVSEGLEGIALTKVICADDIHATSQTLAQLERDKGLEIGKTKIIAAIESARGLVNAVCIADSDPRVVGLMFGAEDYALDIGLGANRVKEAADLLYARSAIVVAAAAAGIVSIDGVYPNLDDPAGLEADTWQGRRLGFTSKSTFNPRQLDLIHQIYSPSPDDIEYARKIATGFREAEAKGDASVAVGGQLVDKPILMRALQILESIGETV</sequence>
<organism evidence="8 9">
    <name type="scientific">Sphingomonas populi</name>
    <dbReference type="NCBI Taxonomy" id="2484750"/>
    <lineage>
        <taxon>Bacteria</taxon>
        <taxon>Pseudomonadati</taxon>
        <taxon>Pseudomonadota</taxon>
        <taxon>Alphaproteobacteria</taxon>
        <taxon>Sphingomonadales</taxon>
        <taxon>Sphingomonadaceae</taxon>
        <taxon>Sphingomonas</taxon>
    </lineage>
</organism>
<dbReference type="Pfam" id="PF03328">
    <property type="entry name" value="HpcH_HpaI"/>
    <property type="match status" value="1"/>
</dbReference>
<reference evidence="8 9" key="1">
    <citation type="submission" date="2019-02" db="EMBL/GenBank/DDBJ databases">
        <authorList>
            <person name="Li Y."/>
        </authorList>
    </citation>
    <scope>NUCLEOTIDE SEQUENCE [LARGE SCALE GENOMIC DNA]</scope>
    <source>
        <strain evidence="8 9">3-7</strain>
    </source>
</reference>
<dbReference type="EMBL" id="SGIS01000059">
    <property type="protein sequence ID" value="RZF60621.1"/>
    <property type="molecule type" value="Genomic_DNA"/>
</dbReference>
<feature type="binding site" evidence="6">
    <location>
        <position position="133"/>
    </location>
    <ligand>
        <name>Mg(2+)</name>
        <dbReference type="ChEBI" id="CHEBI:18420"/>
    </ligand>
</feature>
<dbReference type="InterPro" id="IPR005000">
    <property type="entry name" value="Aldolase/citrate-lyase_domain"/>
</dbReference>